<dbReference type="PANTHER" id="PTHR44846:SF17">
    <property type="entry name" value="GNTR-FAMILY TRANSCRIPTIONAL REGULATOR"/>
    <property type="match status" value="1"/>
</dbReference>
<dbReference type="InterPro" id="IPR000524">
    <property type="entry name" value="Tscrpt_reg_HTH_GntR"/>
</dbReference>
<dbReference type="PROSITE" id="PS50949">
    <property type="entry name" value="HTH_GNTR"/>
    <property type="match status" value="1"/>
</dbReference>
<dbReference type="OrthoDB" id="7363114at2"/>
<dbReference type="GO" id="GO:0003700">
    <property type="term" value="F:DNA-binding transcription factor activity"/>
    <property type="evidence" value="ECO:0007669"/>
    <property type="project" value="InterPro"/>
</dbReference>
<dbReference type="KEGG" id="amd:AMED_8992"/>
<dbReference type="SUPFAM" id="SSF46785">
    <property type="entry name" value="Winged helix' DNA-binding domain"/>
    <property type="match status" value="1"/>
</dbReference>
<dbReference type="Proteomes" id="UP000000328">
    <property type="component" value="Chromosome"/>
</dbReference>
<proteinExistence type="predicted"/>
<dbReference type="CDD" id="cd07377">
    <property type="entry name" value="WHTH_GntR"/>
    <property type="match status" value="1"/>
</dbReference>
<dbReference type="SUPFAM" id="SSF64288">
    <property type="entry name" value="Chorismate lyase-like"/>
    <property type="match status" value="1"/>
</dbReference>
<evidence type="ECO:0000256" key="2">
    <source>
        <dbReference type="ARBA" id="ARBA00023125"/>
    </source>
</evidence>
<dbReference type="Pfam" id="PF00392">
    <property type="entry name" value="GntR"/>
    <property type="match status" value="1"/>
</dbReference>
<reference evidence="5 6" key="1">
    <citation type="journal article" date="2010" name="Cell Res.">
        <title>Complete genome sequence of the rifamycin SV-producing Amycolatopsis mediterranei U32 revealed its genetic characteristics in phylogeny and metabolism.</title>
        <authorList>
            <person name="Zhao W."/>
            <person name="Zhong Y."/>
            <person name="Yuan H."/>
            <person name="Wang J."/>
            <person name="Zheng H."/>
            <person name="Wang Y."/>
            <person name="Cen X."/>
            <person name="Xu F."/>
            <person name="Bai J."/>
            <person name="Han X."/>
            <person name="Lu G."/>
            <person name="Zhu Y."/>
            <person name="Shao Z."/>
            <person name="Yan H."/>
            <person name="Li C."/>
            <person name="Peng N."/>
            <person name="Zhang Z."/>
            <person name="Zhang Y."/>
            <person name="Lin W."/>
            <person name="Fan Y."/>
            <person name="Qin Z."/>
            <person name="Hu Y."/>
            <person name="Zhu B."/>
            <person name="Wang S."/>
            <person name="Ding X."/>
            <person name="Zhao G.P."/>
        </authorList>
    </citation>
    <scope>NUCLEOTIDE SEQUENCE [LARGE SCALE GENOMIC DNA]</scope>
    <source>
        <strain evidence="6">U-32</strain>
    </source>
</reference>
<dbReference type="PATRIC" id="fig|749927.5.peg.9334"/>
<dbReference type="EMBL" id="CP002000">
    <property type="protein sequence ID" value="ADJ50682.1"/>
    <property type="molecule type" value="Genomic_DNA"/>
</dbReference>
<dbReference type="Gene3D" id="1.10.10.10">
    <property type="entry name" value="Winged helix-like DNA-binding domain superfamily/Winged helix DNA-binding domain"/>
    <property type="match status" value="1"/>
</dbReference>
<dbReference type="PANTHER" id="PTHR44846">
    <property type="entry name" value="MANNOSYL-D-GLYCERATE TRANSPORT/METABOLISM SYSTEM REPRESSOR MNGR-RELATED"/>
    <property type="match status" value="1"/>
</dbReference>
<dbReference type="Gene3D" id="3.40.1410.10">
    <property type="entry name" value="Chorismate lyase-like"/>
    <property type="match status" value="1"/>
</dbReference>
<dbReference type="SMART" id="SM00345">
    <property type="entry name" value="HTH_GNTR"/>
    <property type="match status" value="1"/>
</dbReference>
<accession>A0A0H3DKD0</accession>
<dbReference type="GO" id="GO:0045892">
    <property type="term" value="P:negative regulation of DNA-templated transcription"/>
    <property type="evidence" value="ECO:0007669"/>
    <property type="project" value="TreeGrafter"/>
</dbReference>
<keyword evidence="2" id="KW-0238">DNA-binding</keyword>
<dbReference type="GO" id="GO:0003677">
    <property type="term" value="F:DNA binding"/>
    <property type="evidence" value="ECO:0007669"/>
    <property type="project" value="UniProtKB-KW"/>
</dbReference>
<dbReference type="InterPro" id="IPR036388">
    <property type="entry name" value="WH-like_DNA-bd_sf"/>
</dbReference>
<dbReference type="HOGENOM" id="CLU_063236_4_2_11"/>
<dbReference type="InterPro" id="IPR028978">
    <property type="entry name" value="Chorismate_lyase_/UTRA_dom_sf"/>
</dbReference>
<evidence type="ECO:0000313" key="5">
    <source>
        <dbReference type="EMBL" id="ADJ50682.1"/>
    </source>
</evidence>
<dbReference type="SMART" id="SM00866">
    <property type="entry name" value="UTRA"/>
    <property type="match status" value="1"/>
</dbReference>
<dbReference type="InterPro" id="IPR050679">
    <property type="entry name" value="Bact_HTH_transcr_reg"/>
</dbReference>
<evidence type="ECO:0000256" key="1">
    <source>
        <dbReference type="ARBA" id="ARBA00023015"/>
    </source>
</evidence>
<organism evidence="5 6">
    <name type="scientific">Amycolatopsis mediterranei (strain U-32)</name>
    <dbReference type="NCBI Taxonomy" id="749927"/>
    <lineage>
        <taxon>Bacteria</taxon>
        <taxon>Bacillati</taxon>
        <taxon>Actinomycetota</taxon>
        <taxon>Actinomycetes</taxon>
        <taxon>Pseudonocardiales</taxon>
        <taxon>Pseudonocardiaceae</taxon>
        <taxon>Amycolatopsis</taxon>
    </lineage>
</organism>
<gene>
    <name evidence="5" type="ordered locus">AMED_8992</name>
</gene>
<evidence type="ECO:0000256" key="3">
    <source>
        <dbReference type="ARBA" id="ARBA00023163"/>
    </source>
</evidence>
<dbReference type="InterPro" id="IPR036390">
    <property type="entry name" value="WH_DNA-bd_sf"/>
</dbReference>
<name>A0A0H3DKD0_AMYMU</name>
<dbReference type="PRINTS" id="PR00035">
    <property type="entry name" value="HTHGNTR"/>
</dbReference>
<sequence length="232" mass="25290">MDMYSKRQQLVGDLTDLIRSGRLAHGERLPGENQLAVQYQVSRGTVRSALSELQQLELISTQAGVGSFVTFDGVQLDQRIGWARALADAGAPVVTELLGIEAVEDVALEEEFGERAYVAVRRLRREHERGISLETATVPAVGPLAGLPATGLQDGSLTKTLEAAGRISVGGDQWISTERLDACAAELLGRSIGELFLRAERTSVDIEGRLVERVVSLLDPDRFQFHLTFGHR</sequence>
<dbReference type="eggNOG" id="COG2188">
    <property type="taxonomic scope" value="Bacteria"/>
</dbReference>
<dbReference type="AlphaFoldDB" id="A0A0H3DKD0"/>
<evidence type="ECO:0000313" key="6">
    <source>
        <dbReference type="Proteomes" id="UP000000328"/>
    </source>
</evidence>
<feature type="domain" description="HTH gntR-type" evidence="4">
    <location>
        <begin position="4"/>
        <end position="72"/>
    </location>
</feature>
<dbReference type="Pfam" id="PF07702">
    <property type="entry name" value="UTRA"/>
    <property type="match status" value="1"/>
</dbReference>
<keyword evidence="3" id="KW-0804">Transcription</keyword>
<evidence type="ECO:0000259" key="4">
    <source>
        <dbReference type="PROSITE" id="PS50949"/>
    </source>
</evidence>
<protein>
    <submittedName>
        <fullName evidence="5">GntR family transcriptional regulator</fullName>
    </submittedName>
</protein>
<dbReference type="InterPro" id="IPR011663">
    <property type="entry name" value="UTRA"/>
</dbReference>
<keyword evidence="1" id="KW-0805">Transcription regulation</keyword>